<dbReference type="Proteomes" id="UP001383192">
    <property type="component" value="Unassembled WGS sequence"/>
</dbReference>
<dbReference type="EMBL" id="JAYKXP010000049">
    <property type="protein sequence ID" value="KAK7036796.1"/>
    <property type="molecule type" value="Genomic_DNA"/>
</dbReference>
<keyword evidence="3" id="KW-1185">Reference proteome</keyword>
<dbReference type="AlphaFoldDB" id="A0AAW0CFA0"/>
<evidence type="ECO:0000256" key="1">
    <source>
        <dbReference type="SAM" id="SignalP"/>
    </source>
</evidence>
<gene>
    <name evidence="2" type="ORF">VNI00_011462</name>
</gene>
<keyword evidence="1" id="KW-0732">Signal</keyword>
<sequence>MKFIAGLIAFALILPSAVLGGEFVVVESATTIAGDDSPTLGASLVPRSEYGCDGFMGATQIPGYDEGDTEFSDEVCGKTLDFKGVDGGLEFSEGGTVLGTCTAVDSDESTICTETGLDQTTFDEVWACSGDDICN</sequence>
<accession>A0AAW0CFA0</accession>
<name>A0AAW0CFA0_9AGAR</name>
<reference evidence="2 3" key="1">
    <citation type="submission" date="2024-01" db="EMBL/GenBank/DDBJ databases">
        <title>A draft genome for a cacao thread blight-causing isolate of Paramarasmius palmivorus.</title>
        <authorList>
            <person name="Baruah I.K."/>
            <person name="Bukari Y."/>
            <person name="Amoako-Attah I."/>
            <person name="Meinhardt L.W."/>
            <person name="Bailey B.A."/>
            <person name="Cohen S.P."/>
        </authorList>
    </citation>
    <scope>NUCLEOTIDE SEQUENCE [LARGE SCALE GENOMIC DNA]</scope>
    <source>
        <strain evidence="2 3">GH-12</strain>
    </source>
</reference>
<protein>
    <submittedName>
        <fullName evidence="2">Uncharacterized protein</fullName>
    </submittedName>
</protein>
<proteinExistence type="predicted"/>
<evidence type="ECO:0000313" key="3">
    <source>
        <dbReference type="Proteomes" id="UP001383192"/>
    </source>
</evidence>
<organism evidence="2 3">
    <name type="scientific">Paramarasmius palmivorus</name>
    <dbReference type="NCBI Taxonomy" id="297713"/>
    <lineage>
        <taxon>Eukaryota</taxon>
        <taxon>Fungi</taxon>
        <taxon>Dikarya</taxon>
        <taxon>Basidiomycota</taxon>
        <taxon>Agaricomycotina</taxon>
        <taxon>Agaricomycetes</taxon>
        <taxon>Agaricomycetidae</taxon>
        <taxon>Agaricales</taxon>
        <taxon>Marasmiineae</taxon>
        <taxon>Marasmiaceae</taxon>
        <taxon>Paramarasmius</taxon>
    </lineage>
</organism>
<feature type="signal peptide" evidence="1">
    <location>
        <begin position="1"/>
        <end position="20"/>
    </location>
</feature>
<comment type="caution">
    <text evidence="2">The sequence shown here is derived from an EMBL/GenBank/DDBJ whole genome shotgun (WGS) entry which is preliminary data.</text>
</comment>
<evidence type="ECO:0000313" key="2">
    <source>
        <dbReference type="EMBL" id="KAK7036796.1"/>
    </source>
</evidence>
<feature type="chain" id="PRO_5043967842" evidence="1">
    <location>
        <begin position="21"/>
        <end position="135"/>
    </location>
</feature>